<dbReference type="EMBL" id="SSSN01000011">
    <property type="protein sequence ID" value="THG31384.1"/>
    <property type="molecule type" value="Genomic_DNA"/>
</dbReference>
<keyword evidence="2" id="KW-0378">Hydrolase</keyword>
<evidence type="ECO:0000313" key="2">
    <source>
        <dbReference type="EMBL" id="THG31384.1"/>
    </source>
</evidence>
<dbReference type="InterPro" id="IPR036388">
    <property type="entry name" value="WH-like_DNA-bd_sf"/>
</dbReference>
<dbReference type="SUPFAM" id="SSF56281">
    <property type="entry name" value="Metallo-hydrolase/oxidoreductase"/>
    <property type="match status" value="1"/>
</dbReference>
<dbReference type="InterPro" id="IPR050662">
    <property type="entry name" value="Sec-metab_biosynth-thioest"/>
</dbReference>
<dbReference type="CDD" id="cd16278">
    <property type="entry name" value="metallo-hydrolase-like_MBL-fold"/>
    <property type="match status" value="1"/>
</dbReference>
<dbReference type="InterPro" id="IPR036866">
    <property type="entry name" value="RibonucZ/Hydroxyglut_hydro"/>
</dbReference>
<name>A0A4S4FMJ9_9MICO</name>
<dbReference type="Gene3D" id="1.10.10.10">
    <property type="entry name" value="Winged helix-like DNA-binding domain superfamily/Winged helix DNA-binding domain"/>
    <property type="match status" value="1"/>
</dbReference>
<evidence type="ECO:0000313" key="3">
    <source>
        <dbReference type="Proteomes" id="UP000307380"/>
    </source>
</evidence>
<dbReference type="Proteomes" id="UP000307380">
    <property type="component" value="Unassembled WGS sequence"/>
</dbReference>
<dbReference type="PANTHER" id="PTHR23131:SF0">
    <property type="entry name" value="ENDORIBONUCLEASE LACTB2"/>
    <property type="match status" value="1"/>
</dbReference>
<protein>
    <submittedName>
        <fullName evidence="2">MBL fold metallo-hydrolase</fullName>
    </submittedName>
</protein>
<keyword evidence="3" id="KW-1185">Reference proteome</keyword>
<gene>
    <name evidence="2" type="ORF">E6C70_13670</name>
</gene>
<organism evidence="2 3">
    <name type="scientific">Orlajensenia flava</name>
    <dbReference type="NCBI Taxonomy" id="2565934"/>
    <lineage>
        <taxon>Bacteria</taxon>
        <taxon>Bacillati</taxon>
        <taxon>Actinomycetota</taxon>
        <taxon>Actinomycetes</taxon>
        <taxon>Micrococcales</taxon>
        <taxon>Microbacteriaceae</taxon>
        <taxon>Orlajensenia</taxon>
    </lineage>
</organism>
<sequence length="236" mass="24322">MTLDGTNSYLIGADPVEMGVVVVDPGPDDGAHLEALAADAVALILITHHHADHVDGVRAFAELTGAPVRAVDPDWCIGAEPLRDGEIIEGGGAQIHVLLTPGHTADSACFLLPDDGPNGSVLTGDTVLGRGTSIIADPDGALGAYLDTLRRLRDLGPATVLPGHGPSLPDLVAICDAYLAHRAERLDELRAALESLGADASPASVTDIVYAETDAAVRPAAEASVRAQLAYLRAEQ</sequence>
<dbReference type="AlphaFoldDB" id="A0A4S4FMJ9"/>
<dbReference type="Pfam" id="PF00753">
    <property type="entry name" value="Lactamase_B"/>
    <property type="match status" value="1"/>
</dbReference>
<dbReference type="SMART" id="SM00849">
    <property type="entry name" value="Lactamase_B"/>
    <property type="match status" value="1"/>
</dbReference>
<proteinExistence type="predicted"/>
<dbReference type="GO" id="GO:0016787">
    <property type="term" value="F:hydrolase activity"/>
    <property type="evidence" value="ECO:0007669"/>
    <property type="project" value="UniProtKB-KW"/>
</dbReference>
<dbReference type="Gene3D" id="3.60.15.10">
    <property type="entry name" value="Ribonuclease Z/Hydroxyacylglutathione hydrolase-like"/>
    <property type="match status" value="1"/>
</dbReference>
<dbReference type="InterPro" id="IPR001279">
    <property type="entry name" value="Metallo-B-lactamas"/>
</dbReference>
<comment type="caution">
    <text evidence="2">The sequence shown here is derived from an EMBL/GenBank/DDBJ whole genome shotgun (WGS) entry which is preliminary data.</text>
</comment>
<evidence type="ECO:0000259" key="1">
    <source>
        <dbReference type="SMART" id="SM00849"/>
    </source>
</evidence>
<dbReference type="OrthoDB" id="9788263at2"/>
<dbReference type="PANTHER" id="PTHR23131">
    <property type="entry name" value="ENDORIBONUCLEASE LACTB2"/>
    <property type="match status" value="1"/>
</dbReference>
<accession>A0A4S4FMJ9</accession>
<reference evidence="2 3" key="1">
    <citation type="submission" date="2019-04" db="EMBL/GenBank/DDBJ databases">
        <authorList>
            <person name="Jiang L."/>
        </authorList>
    </citation>
    <scope>NUCLEOTIDE SEQUENCE [LARGE SCALE GENOMIC DNA]</scope>
    <source>
        <strain evidence="2 3">YIM 131861</strain>
    </source>
</reference>
<feature type="domain" description="Metallo-beta-lactamase" evidence="1">
    <location>
        <begin position="5"/>
        <end position="164"/>
    </location>
</feature>